<evidence type="ECO:0000259" key="1">
    <source>
        <dbReference type="Pfam" id="PF08386"/>
    </source>
</evidence>
<dbReference type="PANTHER" id="PTHR43722">
    <property type="entry name" value="PROLINE IMINOPEPTIDASE"/>
    <property type="match status" value="1"/>
</dbReference>
<comment type="caution">
    <text evidence="2">The sequence shown here is derived from an EMBL/GenBank/DDBJ whole genome shotgun (WGS) entry which is preliminary data.</text>
</comment>
<evidence type="ECO:0000313" key="2">
    <source>
        <dbReference type="EMBL" id="KUI19131.1"/>
    </source>
</evidence>
<dbReference type="InterPro" id="IPR005944">
    <property type="entry name" value="Pro_iminopeptidase"/>
</dbReference>
<dbReference type="InterPro" id="IPR029058">
    <property type="entry name" value="AB_hydrolase_fold"/>
</dbReference>
<dbReference type="GO" id="GO:0005737">
    <property type="term" value="C:cytoplasm"/>
    <property type="evidence" value="ECO:0007669"/>
    <property type="project" value="InterPro"/>
</dbReference>
<keyword evidence="2" id="KW-0378">Hydrolase</keyword>
<reference evidence="2 3" key="1">
    <citation type="submission" date="2016-01" db="EMBL/GenBank/DDBJ databases">
        <authorList>
            <consortium name="TB Trials Study Group"/>
            <person name="Sutton G."/>
            <person name="Brinkac L."/>
            <person name="Sanka R."/>
            <person name="Adams M."/>
            <person name="Lau E.L."/>
            <person name="Macaden R."/>
            <person name="Grewal H.M.S."/>
        </authorList>
    </citation>
    <scope>NUCLEOTIDE SEQUENCE [LARGE SCALE GENOMIC DNA]</scope>
    <source>
        <strain evidence="2 3">IS-1744</strain>
    </source>
</reference>
<organism evidence="2 3">
    <name type="scientific">Mycobacterium lehmannii</name>
    <dbReference type="NCBI Taxonomy" id="2048550"/>
    <lineage>
        <taxon>Bacteria</taxon>
        <taxon>Bacillati</taxon>
        <taxon>Actinomycetota</taxon>
        <taxon>Actinomycetes</taxon>
        <taxon>Mycobacteriales</taxon>
        <taxon>Mycobacteriaceae</taxon>
        <taxon>Mycobacterium</taxon>
    </lineage>
</organism>
<dbReference type="Gene3D" id="3.40.50.1820">
    <property type="entry name" value="alpha/beta hydrolase"/>
    <property type="match status" value="2"/>
</dbReference>
<dbReference type="AlphaFoldDB" id="A0A124EQ33"/>
<name>A0A124EQ33_9MYCO</name>
<feature type="domain" description="Peptidase S33 tripeptidyl aminopeptidase-like C-terminal" evidence="1">
    <location>
        <begin position="347"/>
        <end position="430"/>
    </location>
</feature>
<evidence type="ECO:0000313" key="3">
    <source>
        <dbReference type="Proteomes" id="UP000053707"/>
    </source>
</evidence>
<gene>
    <name evidence="2" type="ORF">AU192_04355</name>
</gene>
<dbReference type="EMBL" id="LQIR01000008">
    <property type="protein sequence ID" value="KUI19131.1"/>
    <property type="molecule type" value="Genomic_DNA"/>
</dbReference>
<dbReference type="GO" id="GO:0006508">
    <property type="term" value="P:proteolysis"/>
    <property type="evidence" value="ECO:0007669"/>
    <property type="project" value="InterPro"/>
</dbReference>
<dbReference type="Proteomes" id="UP000053707">
    <property type="component" value="Unassembled WGS sequence"/>
</dbReference>
<dbReference type="PANTHER" id="PTHR43722:SF1">
    <property type="entry name" value="PROLINE IMINOPEPTIDASE"/>
    <property type="match status" value="1"/>
</dbReference>
<dbReference type="Pfam" id="PF08386">
    <property type="entry name" value="Abhydrolase_4"/>
    <property type="match status" value="1"/>
</dbReference>
<keyword evidence="3" id="KW-1185">Reference proteome</keyword>
<dbReference type="GO" id="GO:0004177">
    <property type="term" value="F:aminopeptidase activity"/>
    <property type="evidence" value="ECO:0007669"/>
    <property type="project" value="UniProtKB-EC"/>
</dbReference>
<dbReference type="InterPro" id="IPR013595">
    <property type="entry name" value="Pept_S33_TAP-like_C"/>
</dbReference>
<accession>A0A124EQ33</accession>
<sequence>MPEDRTKAGGRTLRLAVAIIPSETQPPSPDPIVFLTGGPGGDAVADPPIPNDVGINRNRDLILLSQRGTHSSKPALTCPEIDQFYARRVGLVYDAASTGDQYVQAARACRDRLAPEADFAAFNSTESAYDLADLRTALGVDQWNVFSHSYGTDLALIYMRHDADGIRSVTLDGVAPPSAATPGWTWSSAKEAFDNMTNACVAQPACQARYPDLAESFIRLVNQLEERPVTTTVAVPSVGDTKVVLDGGALLNWFVPLATHFPEEFPAAIDELARNNPRRIAELYAEVWANPERVGTMGWGLTLSVWCREWVPFESVEDQLDKAKQAFPEFPESVRAQAPQLPFLRDACAAWDVPKAPDEIRSVTESAIPTLVLSGSYDGQTGPQWGEYVAQHLSQSHVVTVPGVAHGVYTNDCGAKVIASFYDNPGRPDTSCVGATQPPPYEIIPPP</sequence>
<proteinExistence type="predicted"/>
<dbReference type="SUPFAM" id="SSF53474">
    <property type="entry name" value="alpha/beta-Hydrolases"/>
    <property type="match status" value="1"/>
</dbReference>
<protein>
    <submittedName>
        <fullName evidence="2">Hydrolase</fullName>
    </submittedName>
</protein>